<name>A0A8J3VJA1_9ACTN</name>
<evidence type="ECO:0000313" key="2">
    <source>
        <dbReference type="Proteomes" id="UP000612899"/>
    </source>
</evidence>
<protein>
    <submittedName>
        <fullName evidence="1">Uncharacterized protein</fullName>
    </submittedName>
</protein>
<proteinExistence type="predicted"/>
<sequence>MTDLSTPEVTLDVTESGHTVIYKSYLSSIEEAVEHIRAADTLGLGFQLESYDVSSTEDAGAPRGEFEFTLLGEMPARLETED</sequence>
<evidence type="ECO:0000313" key="1">
    <source>
        <dbReference type="EMBL" id="GIH08232.1"/>
    </source>
</evidence>
<dbReference type="AlphaFoldDB" id="A0A8J3VJA1"/>
<dbReference type="EMBL" id="BONY01000046">
    <property type="protein sequence ID" value="GIH08232.1"/>
    <property type="molecule type" value="Genomic_DNA"/>
</dbReference>
<gene>
    <name evidence="1" type="ORF">Rhe02_62990</name>
</gene>
<keyword evidence="2" id="KW-1185">Reference proteome</keyword>
<comment type="caution">
    <text evidence="1">The sequence shown here is derived from an EMBL/GenBank/DDBJ whole genome shotgun (WGS) entry which is preliminary data.</text>
</comment>
<dbReference type="RefSeq" id="WP_203911993.1">
    <property type="nucleotide sequence ID" value="NZ_BONY01000046.1"/>
</dbReference>
<reference evidence="1" key="1">
    <citation type="submission" date="2021-01" db="EMBL/GenBank/DDBJ databases">
        <title>Whole genome shotgun sequence of Rhizocola hellebori NBRC 109834.</title>
        <authorList>
            <person name="Komaki H."/>
            <person name="Tamura T."/>
        </authorList>
    </citation>
    <scope>NUCLEOTIDE SEQUENCE</scope>
    <source>
        <strain evidence="1">NBRC 109834</strain>
    </source>
</reference>
<dbReference type="Proteomes" id="UP000612899">
    <property type="component" value="Unassembled WGS sequence"/>
</dbReference>
<accession>A0A8J3VJA1</accession>
<organism evidence="1 2">
    <name type="scientific">Rhizocola hellebori</name>
    <dbReference type="NCBI Taxonomy" id="1392758"/>
    <lineage>
        <taxon>Bacteria</taxon>
        <taxon>Bacillati</taxon>
        <taxon>Actinomycetota</taxon>
        <taxon>Actinomycetes</taxon>
        <taxon>Micromonosporales</taxon>
        <taxon>Micromonosporaceae</taxon>
        <taxon>Rhizocola</taxon>
    </lineage>
</organism>